<dbReference type="AlphaFoldDB" id="A0A084VZ08"/>
<gene>
    <name evidence="1" type="ORF">ZHAS_00010980</name>
</gene>
<organism evidence="1">
    <name type="scientific">Anopheles sinensis</name>
    <name type="common">Mosquito</name>
    <dbReference type="NCBI Taxonomy" id="74873"/>
    <lineage>
        <taxon>Eukaryota</taxon>
        <taxon>Metazoa</taxon>
        <taxon>Ecdysozoa</taxon>
        <taxon>Arthropoda</taxon>
        <taxon>Hexapoda</taxon>
        <taxon>Insecta</taxon>
        <taxon>Pterygota</taxon>
        <taxon>Neoptera</taxon>
        <taxon>Endopterygota</taxon>
        <taxon>Diptera</taxon>
        <taxon>Nematocera</taxon>
        <taxon>Culicoidea</taxon>
        <taxon>Culicidae</taxon>
        <taxon>Anophelinae</taxon>
        <taxon>Anopheles</taxon>
    </lineage>
</organism>
<evidence type="ECO:0000313" key="3">
    <source>
        <dbReference type="Proteomes" id="UP000030765"/>
    </source>
</evidence>
<reference evidence="2" key="2">
    <citation type="submission" date="2020-05" db="UniProtKB">
        <authorList>
            <consortium name="EnsemblMetazoa"/>
        </authorList>
    </citation>
    <scope>IDENTIFICATION</scope>
</reference>
<reference evidence="1 3" key="1">
    <citation type="journal article" date="2014" name="BMC Genomics">
        <title>Genome sequence of Anopheles sinensis provides insight into genetics basis of mosquito competence for malaria parasites.</title>
        <authorList>
            <person name="Zhou D."/>
            <person name="Zhang D."/>
            <person name="Ding G."/>
            <person name="Shi L."/>
            <person name="Hou Q."/>
            <person name="Ye Y."/>
            <person name="Xu Y."/>
            <person name="Zhou H."/>
            <person name="Xiong C."/>
            <person name="Li S."/>
            <person name="Yu J."/>
            <person name="Hong S."/>
            <person name="Yu X."/>
            <person name="Zou P."/>
            <person name="Chen C."/>
            <person name="Chang X."/>
            <person name="Wang W."/>
            <person name="Lv Y."/>
            <person name="Sun Y."/>
            <person name="Ma L."/>
            <person name="Shen B."/>
            <person name="Zhu C."/>
        </authorList>
    </citation>
    <scope>NUCLEOTIDE SEQUENCE [LARGE SCALE GENOMIC DNA]</scope>
</reference>
<protein>
    <submittedName>
        <fullName evidence="1 2">Uncharacterized protein</fullName>
    </submittedName>
</protein>
<dbReference type="EnsemblMetazoa" id="ASIC010980-RA">
    <property type="protein sequence ID" value="ASIC010980-PA"/>
    <property type="gene ID" value="ASIC010980"/>
</dbReference>
<dbReference type="EMBL" id="ATLV01018579">
    <property type="status" value="NOT_ANNOTATED_CDS"/>
    <property type="molecule type" value="Genomic_DNA"/>
</dbReference>
<sequence length="70" mass="7696">MNGTVRNGKRNGKIFEQFFLLLLPSCFLRWKESQYSAVDAGNSIKAYATLMACRRRSKGPDGGPREGAGA</sequence>
<accession>A0A084VZ08</accession>
<proteinExistence type="predicted"/>
<keyword evidence="3" id="KW-1185">Reference proteome</keyword>
<dbReference type="Proteomes" id="UP000030765">
    <property type="component" value="Unassembled WGS sequence"/>
</dbReference>
<evidence type="ECO:0000313" key="1">
    <source>
        <dbReference type="EMBL" id="KFB43202.1"/>
    </source>
</evidence>
<evidence type="ECO:0000313" key="2">
    <source>
        <dbReference type="EnsemblMetazoa" id="ASIC010980-PA"/>
    </source>
</evidence>
<name>A0A084VZ08_ANOSI</name>
<dbReference type="EMBL" id="KE525238">
    <property type="protein sequence ID" value="KFB43202.1"/>
    <property type="molecule type" value="Genomic_DNA"/>
</dbReference>
<dbReference type="VEuPathDB" id="VectorBase:ASIC010980"/>